<dbReference type="InterPro" id="IPR005467">
    <property type="entry name" value="His_kinase_dom"/>
</dbReference>
<dbReference type="InterPro" id="IPR011712">
    <property type="entry name" value="Sig_transdc_His_kin_sub3_dim/P"/>
</dbReference>
<dbReference type="CDD" id="cd06225">
    <property type="entry name" value="HAMP"/>
    <property type="match status" value="1"/>
</dbReference>
<dbReference type="InterPro" id="IPR004358">
    <property type="entry name" value="Sig_transdc_His_kin-like_C"/>
</dbReference>
<dbReference type="KEGG" id="ati:AL072_18660"/>
<evidence type="ECO:0000256" key="15">
    <source>
        <dbReference type="ARBA" id="ARBA00023014"/>
    </source>
</evidence>
<keyword evidence="22" id="KW-1185">Reference proteome</keyword>
<evidence type="ECO:0000256" key="16">
    <source>
        <dbReference type="ARBA" id="ARBA00024827"/>
    </source>
</evidence>
<evidence type="ECO:0000313" key="21">
    <source>
        <dbReference type="EMBL" id="ALG73217.1"/>
    </source>
</evidence>
<dbReference type="SMART" id="SM00304">
    <property type="entry name" value="HAMP"/>
    <property type="match status" value="1"/>
</dbReference>
<evidence type="ECO:0000256" key="8">
    <source>
        <dbReference type="ARBA" id="ARBA00022490"/>
    </source>
</evidence>
<dbReference type="GO" id="GO:0005737">
    <property type="term" value="C:cytoplasm"/>
    <property type="evidence" value="ECO:0007669"/>
    <property type="project" value="UniProtKB-SubCell"/>
</dbReference>
<gene>
    <name evidence="21" type="ORF">AL072_18660</name>
</gene>
<dbReference type="SUPFAM" id="SSF55874">
    <property type="entry name" value="ATPase domain of HSP90 chaperone/DNA topoisomerase II/histidine kinase"/>
    <property type="match status" value="1"/>
</dbReference>
<keyword evidence="18" id="KW-1133">Transmembrane helix</keyword>
<name>A0AAC8W1G6_9PROT</name>
<keyword evidence="14" id="KW-0902">Two-component regulatory system</keyword>
<dbReference type="InterPro" id="IPR032244">
    <property type="entry name" value="LapD_MoxY_N"/>
</dbReference>
<keyword evidence="18" id="KW-0812">Transmembrane</keyword>
<evidence type="ECO:0000256" key="13">
    <source>
        <dbReference type="ARBA" id="ARBA00023004"/>
    </source>
</evidence>
<comment type="subcellular location">
    <subcellularLocation>
        <location evidence="4">Cytoplasm</location>
    </subcellularLocation>
    <subcellularLocation>
        <location evidence="3">Membrane</location>
    </subcellularLocation>
</comment>
<evidence type="ECO:0000256" key="12">
    <source>
        <dbReference type="ARBA" id="ARBA00022777"/>
    </source>
</evidence>
<dbReference type="InterPro" id="IPR036890">
    <property type="entry name" value="HATPase_C_sf"/>
</dbReference>
<keyword evidence="8" id="KW-0963">Cytoplasm</keyword>
<keyword evidence="11" id="KW-0479">Metal-binding</keyword>
<keyword evidence="13" id="KW-0408">Iron</keyword>
<comment type="cofactor">
    <cofactor evidence="2">
        <name>[4Fe-4S] cluster</name>
        <dbReference type="ChEBI" id="CHEBI:49883"/>
    </cofactor>
</comment>
<evidence type="ECO:0000259" key="19">
    <source>
        <dbReference type="PROSITE" id="PS50109"/>
    </source>
</evidence>
<evidence type="ECO:0000256" key="18">
    <source>
        <dbReference type="SAM" id="Phobius"/>
    </source>
</evidence>
<dbReference type="CDD" id="cd16917">
    <property type="entry name" value="HATPase_UhpB-NarQ-NarX-like"/>
    <property type="match status" value="1"/>
</dbReference>
<feature type="transmembrane region" description="Helical" evidence="18">
    <location>
        <begin position="26"/>
        <end position="47"/>
    </location>
</feature>
<evidence type="ECO:0000256" key="11">
    <source>
        <dbReference type="ARBA" id="ARBA00022723"/>
    </source>
</evidence>
<dbReference type="InterPro" id="IPR003660">
    <property type="entry name" value="HAMP_dom"/>
</dbReference>
<dbReference type="PROSITE" id="PS50109">
    <property type="entry name" value="HIS_KIN"/>
    <property type="match status" value="1"/>
</dbReference>
<proteinExistence type="predicted"/>
<evidence type="ECO:0000256" key="7">
    <source>
        <dbReference type="ARBA" id="ARBA00022485"/>
    </source>
</evidence>
<protein>
    <recommendedName>
        <fullName evidence="6">Oxygen sensor histidine kinase NreB</fullName>
        <ecNumber evidence="5">2.7.13.3</ecNumber>
    </recommendedName>
    <alternativeName>
        <fullName evidence="17">Nitrogen regulation protein B</fullName>
    </alternativeName>
</protein>
<keyword evidence="10" id="KW-0808">Transferase</keyword>
<feature type="transmembrane region" description="Helical" evidence="18">
    <location>
        <begin position="176"/>
        <end position="195"/>
    </location>
</feature>
<evidence type="ECO:0000259" key="20">
    <source>
        <dbReference type="PROSITE" id="PS50885"/>
    </source>
</evidence>
<dbReference type="AlphaFoldDB" id="A0AAC8W1G6"/>
<evidence type="ECO:0000256" key="2">
    <source>
        <dbReference type="ARBA" id="ARBA00001966"/>
    </source>
</evidence>
<reference evidence="22" key="1">
    <citation type="submission" date="2015-08" db="EMBL/GenBank/DDBJ databases">
        <title>Complete Genome Sequence of Azospirillum thiophilum BV-S.</title>
        <authorList>
            <person name="Fomenkov A."/>
            <person name="Vincze T."/>
            <person name="Grabovich M."/>
            <person name="Dubinina G."/>
            <person name="Orlova M."/>
            <person name="Belousova E."/>
            <person name="Roberts R.J."/>
        </authorList>
    </citation>
    <scope>NUCLEOTIDE SEQUENCE [LARGE SCALE GENOMIC DNA]</scope>
    <source>
        <strain evidence="22">BV-S</strain>
    </source>
</reference>
<evidence type="ECO:0000313" key="22">
    <source>
        <dbReference type="Proteomes" id="UP000069935"/>
    </source>
</evidence>
<evidence type="ECO:0000256" key="4">
    <source>
        <dbReference type="ARBA" id="ARBA00004496"/>
    </source>
</evidence>
<dbReference type="Pfam" id="PF07730">
    <property type="entry name" value="HisKA_3"/>
    <property type="match status" value="1"/>
</dbReference>
<dbReference type="EC" id="2.7.13.3" evidence="5"/>
<accession>A0AAC8W1G6</accession>
<dbReference type="Pfam" id="PF16448">
    <property type="entry name" value="LapD_MoxY_N"/>
    <property type="match status" value="1"/>
</dbReference>
<dbReference type="SMART" id="SM00387">
    <property type="entry name" value="HATPase_c"/>
    <property type="match status" value="1"/>
</dbReference>
<dbReference type="Pfam" id="PF00672">
    <property type="entry name" value="HAMP"/>
    <property type="match status" value="1"/>
</dbReference>
<dbReference type="GO" id="GO:0046983">
    <property type="term" value="F:protein dimerization activity"/>
    <property type="evidence" value="ECO:0007669"/>
    <property type="project" value="InterPro"/>
</dbReference>
<dbReference type="GO" id="GO:0000155">
    <property type="term" value="F:phosphorelay sensor kinase activity"/>
    <property type="evidence" value="ECO:0007669"/>
    <property type="project" value="InterPro"/>
</dbReference>
<dbReference type="EMBL" id="CP012402">
    <property type="protein sequence ID" value="ALG73217.1"/>
    <property type="molecule type" value="Genomic_DNA"/>
</dbReference>
<evidence type="ECO:0000256" key="5">
    <source>
        <dbReference type="ARBA" id="ARBA00012438"/>
    </source>
</evidence>
<evidence type="ECO:0000256" key="10">
    <source>
        <dbReference type="ARBA" id="ARBA00022679"/>
    </source>
</evidence>
<keyword evidence="12" id="KW-0418">Kinase</keyword>
<feature type="domain" description="Histidine kinase" evidence="19">
    <location>
        <begin position="379"/>
        <end position="471"/>
    </location>
</feature>
<dbReference type="GO" id="GO:0016020">
    <property type="term" value="C:membrane"/>
    <property type="evidence" value="ECO:0007669"/>
    <property type="project" value="UniProtKB-SubCell"/>
</dbReference>
<organism evidence="21 22">
    <name type="scientific">Azospirillum thiophilum</name>
    <dbReference type="NCBI Taxonomy" id="528244"/>
    <lineage>
        <taxon>Bacteria</taxon>
        <taxon>Pseudomonadati</taxon>
        <taxon>Pseudomonadota</taxon>
        <taxon>Alphaproteobacteria</taxon>
        <taxon>Rhodospirillales</taxon>
        <taxon>Azospirillaceae</taxon>
        <taxon>Azospirillum</taxon>
    </lineage>
</organism>
<dbReference type="InterPro" id="IPR050482">
    <property type="entry name" value="Sensor_HK_TwoCompSys"/>
</dbReference>
<evidence type="ECO:0000256" key="9">
    <source>
        <dbReference type="ARBA" id="ARBA00022553"/>
    </source>
</evidence>
<dbReference type="Pfam" id="PF02518">
    <property type="entry name" value="HATPase_c"/>
    <property type="match status" value="1"/>
</dbReference>
<evidence type="ECO:0000256" key="3">
    <source>
        <dbReference type="ARBA" id="ARBA00004370"/>
    </source>
</evidence>
<evidence type="ECO:0000256" key="14">
    <source>
        <dbReference type="ARBA" id="ARBA00023012"/>
    </source>
</evidence>
<dbReference type="Proteomes" id="UP000069935">
    <property type="component" value="Chromosome 2"/>
</dbReference>
<dbReference type="PANTHER" id="PTHR24421:SF58">
    <property type="entry name" value="SIGNAL TRANSDUCTION HISTIDINE-PROTEIN KINASE_PHOSPHATASE UHPB"/>
    <property type="match status" value="1"/>
</dbReference>
<keyword evidence="18" id="KW-0472">Membrane</keyword>
<dbReference type="PRINTS" id="PR00344">
    <property type="entry name" value="BCTRLSENSOR"/>
</dbReference>
<sequence length="487" mass="52624">MPHRRESAAARLIRLLWFQRTIRGQILSAFVLINLLACVAVSLLIVYNARRATLVEIGASMELAERLVHTAVEDLGRTTPGRARLQDLPLQMGGQRHVRIVTTTAQGEPVWHSRSAPAHSVPRERRAPDWFAALVGVDVPSREVPVFSDGRKIGAVTIASEASDEITEVWDDMSDLALVALVVNLLVIGVLHLVLGQLLNPLLRVAAGFRELEQGHFHYRLPLPRIRELADIIGRFNALASSLAGAQADNVRLNRRLVAVQDNERRQLAIELHDEFGPCLFSLKANVASLARFAEQLPPDIGGAVRDRAGTLREIGERIETTNRRLLKTVRPMALGHVPLSDAIAGLLSEFERLAPGCAFEFATGKLAHSYGDSIDLTLYRCAQEGLTNAVRHARAQRIRVEVEECGDPAGGPRGIRLSVQDDGQGIAEGTATGFGLTGMRERVTAQGGSFSISGSPGGGTRLAVAVPLDEDECVPTTSASSRGAGL</sequence>
<reference evidence="21 22" key="2">
    <citation type="journal article" date="2016" name="Genome Announc.">
        <title>Complete Genome Sequence of a Strain of Azospirillum thiophilum Isolated from a Sulfide Spring.</title>
        <authorList>
            <person name="Fomenkov A."/>
            <person name="Vincze T."/>
            <person name="Grabovich M."/>
            <person name="Anton B.P."/>
            <person name="Dubinina G."/>
            <person name="Orlova M."/>
            <person name="Belousova E."/>
            <person name="Roberts R.J."/>
        </authorList>
    </citation>
    <scope>NUCLEOTIDE SEQUENCE [LARGE SCALE GENOMIC DNA]</scope>
    <source>
        <strain evidence="21 22">BV-S</strain>
    </source>
</reference>
<keyword evidence="9" id="KW-0597">Phosphoprotein</keyword>
<comment type="catalytic activity">
    <reaction evidence="1">
        <text>ATP + protein L-histidine = ADP + protein N-phospho-L-histidine.</text>
        <dbReference type="EC" id="2.7.13.3"/>
    </reaction>
</comment>
<evidence type="ECO:0000256" key="6">
    <source>
        <dbReference type="ARBA" id="ARBA00017322"/>
    </source>
</evidence>
<feature type="domain" description="HAMP" evidence="20">
    <location>
        <begin position="196"/>
        <end position="248"/>
    </location>
</feature>
<dbReference type="Gene3D" id="6.10.340.10">
    <property type="match status" value="1"/>
</dbReference>
<comment type="function">
    <text evidence="16">Member of the two-component regulatory system NreB/NreC involved in the control of dissimilatory nitrate/nitrite reduction in response to oxygen. NreB functions as a direct oxygen sensor histidine kinase which is autophosphorylated, in the absence of oxygen, probably at the conserved histidine residue, and transfers its phosphate group probably to a conserved aspartate residue of NreC. NreB/NreC activates the expression of the nitrate (narGHJI) and nitrite (nir) reductase operons, as well as the putative nitrate transporter gene narT.</text>
</comment>
<dbReference type="Gene3D" id="3.30.565.10">
    <property type="entry name" value="Histidine kinase-like ATPase, C-terminal domain"/>
    <property type="match status" value="1"/>
</dbReference>
<evidence type="ECO:0000256" key="1">
    <source>
        <dbReference type="ARBA" id="ARBA00000085"/>
    </source>
</evidence>
<dbReference type="InterPro" id="IPR003594">
    <property type="entry name" value="HATPase_dom"/>
</dbReference>
<keyword evidence="15" id="KW-0411">Iron-sulfur</keyword>
<evidence type="ECO:0000256" key="17">
    <source>
        <dbReference type="ARBA" id="ARBA00030800"/>
    </source>
</evidence>
<dbReference type="PANTHER" id="PTHR24421">
    <property type="entry name" value="NITRATE/NITRITE SENSOR PROTEIN NARX-RELATED"/>
    <property type="match status" value="1"/>
</dbReference>
<dbReference type="GO" id="GO:0051539">
    <property type="term" value="F:4 iron, 4 sulfur cluster binding"/>
    <property type="evidence" value="ECO:0007669"/>
    <property type="project" value="UniProtKB-KW"/>
</dbReference>
<dbReference type="GO" id="GO:0046872">
    <property type="term" value="F:metal ion binding"/>
    <property type="evidence" value="ECO:0007669"/>
    <property type="project" value="UniProtKB-KW"/>
</dbReference>
<keyword evidence="7" id="KW-0004">4Fe-4S</keyword>
<dbReference type="PROSITE" id="PS50885">
    <property type="entry name" value="HAMP"/>
    <property type="match status" value="1"/>
</dbReference>